<keyword evidence="3" id="KW-1185">Reference proteome</keyword>
<evidence type="ECO:0000313" key="2">
    <source>
        <dbReference type="EMBL" id="MQL77732.1"/>
    </source>
</evidence>
<reference evidence="2" key="1">
    <citation type="submission" date="2017-07" db="EMBL/GenBank/DDBJ databases">
        <title>Taro Niue Genome Assembly and Annotation.</title>
        <authorList>
            <person name="Atibalentja N."/>
            <person name="Keating K."/>
            <person name="Fields C.J."/>
        </authorList>
    </citation>
    <scope>NUCLEOTIDE SEQUENCE</scope>
    <source>
        <strain evidence="2">Niue_2</strain>
        <tissue evidence="2">Leaf</tissue>
    </source>
</reference>
<accession>A0A843TY56</accession>
<proteinExistence type="predicted"/>
<dbReference type="Proteomes" id="UP000652761">
    <property type="component" value="Unassembled WGS sequence"/>
</dbReference>
<evidence type="ECO:0000313" key="3">
    <source>
        <dbReference type="Proteomes" id="UP000652761"/>
    </source>
</evidence>
<name>A0A843TY56_COLES</name>
<dbReference type="EMBL" id="NMUH01000364">
    <property type="protein sequence ID" value="MQL77732.1"/>
    <property type="molecule type" value="Genomic_DNA"/>
</dbReference>
<feature type="transmembrane region" description="Helical" evidence="1">
    <location>
        <begin position="12"/>
        <end position="31"/>
    </location>
</feature>
<organism evidence="2 3">
    <name type="scientific">Colocasia esculenta</name>
    <name type="common">Wild taro</name>
    <name type="synonym">Arum esculentum</name>
    <dbReference type="NCBI Taxonomy" id="4460"/>
    <lineage>
        <taxon>Eukaryota</taxon>
        <taxon>Viridiplantae</taxon>
        <taxon>Streptophyta</taxon>
        <taxon>Embryophyta</taxon>
        <taxon>Tracheophyta</taxon>
        <taxon>Spermatophyta</taxon>
        <taxon>Magnoliopsida</taxon>
        <taxon>Liliopsida</taxon>
        <taxon>Araceae</taxon>
        <taxon>Aroideae</taxon>
        <taxon>Colocasieae</taxon>
        <taxon>Colocasia</taxon>
    </lineage>
</organism>
<keyword evidence="1" id="KW-1133">Transmembrane helix</keyword>
<keyword evidence="1" id="KW-0812">Transmembrane</keyword>
<keyword evidence="1" id="KW-0472">Membrane</keyword>
<protein>
    <submittedName>
        <fullName evidence="2">Uncharacterized protein</fullName>
    </submittedName>
</protein>
<evidence type="ECO:0000256" key="1">
    <source>
        <dbReference type="SAM" id="Phobius"/>
    </source>
</evidence>
<gene>
    <name evidence="2" type="ORF">Taro_010149</name>
</gene>
<comment type="caution">
    <text evidence="2">The sequence shown here is derived from an EMBL/GenBank/DDBJ whole genome shotgun (WGS) entry which is preliminary data.</text>
</comment>
<sequence>MSESVSGVANQFTWLVLAISTLACTPVLGLWPENLASRSLVAKLLSQDVNGQTVSTFTALLTCLAVI</sequence>
<dbReference type="AlphaFoldDB" id="A0A843TY56"/>